<dbReference type="OrthoDB" id="9803233at2"/>
<dbReference type="PROSITE" id="PS51186">
    <property type="entry name" value="GNAT"/>
    <property type="match status" value="1"/>
</dbReference>
<dbReference type="InterPro" id="IPR000182">
    <property type="entry name" value="GNAT_dom"/>
</dbReference>
<dbReference type="GO" id="GO:0016747">
    <property type="term" value="F:acyltransferase activity, transferring groups other than amino-acyl groups"/>
    <property type="evidence" value="ECO:0007669"/>
    <property type="project" value="InterPro"/>
</dbReference>
<sequence>MTLTDVHIHLRQATTEADLDTLRDLILAVGLSSERDTITVTLEGSTYWIAELDGVPGGCIGLEHGEGASLIRSTAVVPGARGQGLGRALAESALTYATLRGDRAVYLFSTDAGPFWRAFGFEEVPVAELAAALPHTPQVLSGQQRGWIRDEVAWKRTLNVPAGEARSA</sequence>
<comment type="caution">
    <text evidence="4">The sequence shown here is derived from an EMBL/GenBank/DDBJ whole genome shotgun (WGS) entry which is preliminary data.</text>
</comment>
<dbReference type="Proteomes" id="UP000236569">
    <property type="component" value="Unassembled WGS sequence"/>
</dbReference>
<evidence type="ECO:0000313" key="4">
    <source>
        <dbReference type="EMBL" id="GBF07454.1"/>
    </source>
</evidence>
<dbReference type="InterPro" id="IPR016181">
    <property type="entry name" value="Acyl_CoA_acyltransferase"/>
</dbReference>
<proteinExistence type="predicted"/>
<evidence type="ECO:0000259" key="3">
    <source>
        <dbReference type="PROSITE" id="PS51186"/>
    </source>
</evidence>
<dbReference type="PANTHER" id="PTHR43877">
    <property type="entry name" value="AMINOALKYLPHOSPHONATE N-ACETYLTRANSFERASE-RELATED-RELATED"/>
    <property type="match status" value="1"/>
</dbReference>
<keyword evidence="2" id="KW-0012">Acyltransferase</keyword>
<evidence type="ECO:0000256" key="2">
    <source>
        <dbReference type="ARBA" id="ARBA00023315"/>
    </source>
</evidence>
<dbReference type="Gene3D" id="3.40.630.30">
    <property type="match status" value="1"/>
</dbReference>
<dbReference type="CDD" id="cd04301">
    <property type="entry name" value="NAT_SF"/>
    <property type="match status" value="1"/>
</dbReference>
<accession>A0A2I9CZ32</accession>
<keyword evidence="5" id="KW-1185">Reference proteome</keyword>
<keyword evidence="1 4" id="KW-0808">Transferase</keyword>
<evidence type="ECO:0000313" key="5">
    <source>
        <dbReference type="Proteomes" id="UP000236569"/>
    </source>
</evidence>
<evidence type="ECO:0000256" key="1">
    <source>
        <dbReference type="ARBA" id="ARBA00022679"/>
    </source>
</evidence>
<dbReference type="AlphaFoldDB" id="A0A2I9CZ32"/>
<dbReference type="InterPro" id="IPR050832">
    <property type="entry name" value="Bact_Acetyltransf"/>
</dbReference>
<feature type="domain" description="N-acetyltransferase" evidence="3">
    <location>
        <begin position="8"/>
        <end position="159"/>
    </location>
</feature>
<gene>
    <name evidence="4" type="ORF">DAERI_140115</name>
</gene>
<dbReference type="SUPFAM" id="SSF55729">
    <property type="entry name" value="Acyl-CoA N-acyltransferases (Nat)"/>
    <property type="match status" value="1"/>
</dbReference>
<reference evidence="5" key="1">
    <citation type="submission" date="2018-01" db="EMBL/GenBank/DDBJ databases">
        <title>Draft Genome Sequence of the Radioresistant Bacterium Deinococcus aerius TR0125, Isolated from the Higher Atmosphere above Japan.</title>
        <authorList>
            <person name="Satoh K."/>
            <person name="Arai H."/>
            <person name="Sanzen T."/>
            <person name="Kawaguchi Y."/>
            <person name="Hayashi H."/>
            <person name="Yokobori S."/>
            <person name="Yamagishi A."/>
            <person name="Oono Y."/>
            <person name="Narumi I."/>
        </authorList>
    </citation>
    <scope>NUCLEOTIDE SEQUENCE [LARGE SCALE GENOMIC DNA]</scope>
    <source>
        <strain evidence="5">TR0125</strain>
    </source>
</reference>
<organism evidence="4 5">
    <name type="scientific">Deinococcus aerius</name>
    <dbReference type="NCBI Taxonomy" id="200253"/>
    <lineage>
        <taxon>Bacteria</taxon>
        <taxon>Thermotogati</taxon>
        <taxon>Deinococcota</taxon>
        <taxon>Deinococci</taxon>
        <taxon>Deinococcales</taxon>
        <taxon>Deinococcaceae</taxon>
        <taxon>Deinococcus</taxon>
    </lineage>
</organism>
<dbReference type="RefSeq" id="WP_103130767.1">
    <property type="nucleotide sequence ID" value="NZ_BFAG01000014.1"/>
</dbReference>
<protein>
    <submittedName>
        <fullName evidence="4">N-acetyltransferase GCN5</fullName>
    </submittedName>
</protein>
<name>A0A2I9CZ32_9DEIO</name>
<dbReference type="Pfam" id="PF13508">
    <property type="entry name" value="Acetyltransf_7"/>
    <property type="match status" value="1"/>
</dbReference>
<dbReference type="EMBL" id="BFAG01000014">
    <property type="protein sequence ID" value="GBF07454.1"/>
    <property type="molecule type" value="Genomic_DNA"/>
</dbReference>